<dbReference type="RefSeq" id="WP_023576538.1">
    <property type="nucleotide sequence ID" value="NZ_CBCSBQ010000017.1"/>
</dbReference>
<evidence type="ECO:0000313" key="3">
    <source>
        <dbReference type="Proteomes" id="UP000182124"/>
    </source>
</evidence>
<dbReference type="EMBL" id="FMTY01000002">
    <property type="protein sequence ID" value="SCX06145.1"/>
    <property type="molecule type" value="Genomic_DNA"/>
</dbReference>
<dbReference type="STRING" id="329186.SAMN02927925_00952"/>
<organism evidence="2 3">
    <name type="scientific">Flavobacterium saliperosum</name>
    <dbReference type="NCBI Taxonomy" id="329186"/>
    <lineage>
        <taxon>Bacteria</taxon>
        <taxon>Pseudomonadati</taxon>
        <taxon>Bacteroidota</taxon>
        <taxon>Flavobacteriia</taxon>
        <taxon>Flavobacteriales</taxon>
        <taxon>Flavobacteriaceae</taxon>
        <taxon>Flavobacterium</taxon>
    </lineage>
</organism>
<reference evidence="2 3" key="1">
    <citation type="submission" date="2016-10" db="EMBL/GenBank/DDBJ databases">
        <authorList>
            <person name="de Groot N.N."/>
        </authorList>
    </citation>
    <scope>NUCLEOTIDE SEQUENCE [LARGE SCALE GENOMIC DNA]</scope>
    <source>
        <strain evidence="2 3">CGMCC 1.3801</strain>
    </source>
</reference>
<feature type="domain" description="DinB-like" evidence="1">
    <location>
        <begin position="12"/>
        <end position="150"/>
    </location>
</feature>
<dbReference type="GO" id="GO:0008081">
    <property type="term" value="F:phosphoric diester hydrolase activity"/>
    <property type="evidence" value="ECO:0007669"/>
    <property type="project" value="InterPro"/>
</dbReference>
<evidence type="ECO:0000259" key="1">
    <source>
        <dbReference type="Pfam" id="PF12867"/>
    </source>
</evidence>
<dbReference type="InterPro" id="IPR024775">
    <property type="entry name" value="DinB-like"/>
</dbReference>
<dbReference type="AlphaFoldDB" id="A0A1G4VFU7"/>
<dbReference type="Proteomes" id="UP000182124">
    <property type="component" value="Unassembled WGS sequence"/>
</dbReference>
<evidence type="ECO:0000313" key="2">
    <source>
        <dbReference type="EMBL" id="SCX06145.1"/>
    </source>
</evidence>
<name>A0A1G4VFU7_9FLAO</name>
<dbReference type="eggNOG" id="ENOG5031R2Z">
    <property type="taxonomic scope" value="Bacteria"/>
</dbReference>
<dbReference type="SUPFAM" id="SSF109854">
    <property type="entry name" value="DinB/YfiT-like putative metalloenzymes"/>
    <property type="match status" value="1"/>
</dbReference>
<dbReference type="InterPro" id="IPR034660">
    <property type="entry name" value="DinB/YfiT-like"/>
</dbReference>
<gene>
    <name evidence="2" type="ORF">SAMN02927925_00952</name>
</gene>
<dbReference type="InterPro" id="IPR023174">
    <property type="entry name" value="PDEase_CS"/>
</dbReference>
<dbReference type="PROSITE" id="PS00126">
    <property type="entry name" value="PDEASE_I_1"/>
    <property type="match status" value="1"/>
</dbReference>
<sequence length="174" mass="20246">MKFNLDDAIAILERTPFILQSQLKNLSEVWTHCNEGPDTWSTFDVLGHLIHGEKTDWIGRLEIILSEGDNKTFTPFDRFAMFEESKGKNLNQLLEEFKSLRKQNLEVLKSKKITEADYSRKGIHPVFGEVTLSELLSCWVAHDLDHLAQINRIMAKQYKEEVGPWIEFLRILKT</sequence>
<protein>
    <submittedName>
        <fullName evidence="2">DinB superfamily protein</fullName>
    </submittedName>
</protein>
<dbReference type="Gene3D" id="1.20.120.450">
    <property type="entry name" value="dinb family like domain"/>
    <property type="match status" value="1"/>
</dbReference>
<dbReference type="Pfam" id="PF12867">
    <property type="entry name" value="DinB_2"/>
    <property type="match status" value="1"/>
</dbReference>
<proteinExistence type="predicted"/>
<accession>A0A1G4VFU7</accession>